<dbReference type="Proteomes" id="UP000007797">
    <property type="component" value="Unassembled WGS sequence"/>
</dbReference>
<keyword evidence="6" id="KW-1015">Disulfide bond</keyword>
<evidence type="ECO:0000256" key="8">
    <source>
        <dbReference type="ARBA" id="ARBA00023289"/>
    </source>
</evidence>
<evidence type="ECO:0000256" key="5">
    <source>
        <dbReference type="ARBA" id="ARBA00022912"/>
    </source>
</evidence>
<name>F4PRS4_CACFS</name>
<reference evidence="13" key="1">
    <citation type="journal article" date="2011" name="Genome Res.">
        <title>Phylogeny-wide analysis of social amoeba genomes highlights ancient origins for complex intercellular communication.</title>
        <authorList>
            <person name="Heidel A.J."/>
            <person name="Lawal H.M."/>
            <person name="Felder M."/>
            <person name="Schilde C."/>
            <person name="Helps N.R."/>
            <person name="Tunggal B."/>
            <person name="Rivero F."/>
            <person name="John U."/>
            <person name="Schleicher M."/>
            <person name="Eichinger L."/>
            <person name="Platzer M."/>
            <person name="Noegel A.A."/>
            <person name="Schaap P."/>
            <person name="Gloeckner G."/>
        </authorList>
    </citation>
    <scope>NUCLEOTIDE SEQUENCE [LARGE SCALE GENOMIC DNA]</scope>
    <source>
        <strain evidence="13">SH3</strain>
    </source>
</reference>
<keyword evidence="13" id="KW-1185">Reference proteome</keyword>
<dbReference type="GO" id="GO:0005737">
    <property type="term" value="C:cytoplasm"/>
    <property type="evidence" value="ECO:0007669"/>
    <property type="project" value="UniProtKB-ARBA"/>
</dbReference>
<keyword evidence="8" id="KW-0636">Prenylation</keyword>
<evidence type="ECO:0000259" key="10">
    <source>
        <dbReference type="PROSITE" id="PS50054"/>
    </source>
</evidence>
<dbReference type="InterPro" id="IPR050561">
    <property type="entry name" value="PTP"/>
</dbReference>
<dbReference type="PROSITE" id="PS50054">
    <property type="entry name" value="TYR_PHOSPHATASE_DUAL"/>
    <property type="match status" value="1"/>
</dbReference>
<evidence type="ECO:0000256" key="4">
    <source>
        <dbReference type="ARBA" id="ARBA00022801"/>
    </source>
</evidence>
<dbReference type="AlphaFoldDB" id="F4PRS4"/>
<dbReference type="GO" id="GO:0004725">
    <property type="term" value="F:protein tyrosine phosphatase activity"/>
    <property type="evidence" value="ECO:0007669"/>
    <property type="project" value="UniProtKB-EC"/>
</dbReference>
<keyword evidence="5" id="KW-0904">Protein phosphatase</keyword>
<dbReference type="InterPro" id="IPR057023">
    <property type="entry name" value="PTP-SAK"/>
</dbReference>
<dbReference type="SMART" id="SM00404">
    <property type="entry name" value="PTPc_motif"/>
    <property type="match status" value="1"/>
</dbReference>
<dbReference type="EC" id="3.1.3.48" evidence="2"/>
<dbReference type="InterPro" id="IPR003595">
    <property type="entry name" value="Tyr_Pase_cat"/>
</dbReference>
<dbReference type="KEGG" id="dfa:DFA_00434"/>
<dbReference type="Gene3D" id="3.90.190.10">
    <property type="entry name" value="Protein tyrosine phosphatase superfamily"/>
    <property type="match status" value="1"/>
</dbReference>
<organism evidence="12 13">
    <name type="scientific">Cavenderia fasciculata</name>
    <name type="common">Slime mold</name>
    <name type="synonym">Dictyostelium fasciculatum</name>
    <dbReference type="NCBI Taxonomy" id="261658"/>
    <lineage>
        <taxon>Eukaryota</taxon>
        <taxon>Amoebozoa</taxon>
        <taxon>Evosea</taxon>
        <taxon>Eumycetozoa</taxon>
        <taxon>Dictyostelia</taxon>
        <taxon>Acytosteliales</taxon>
        <taxon>Cavenderiaceae</taxon>
        <taxon>Cavenderia</taxon>
    </lineage>
</organism>
<dbReference type="InterPro" id="IPR000387">
    <property type="entry name" value="Tyr_Pase_dom"/>
</dbReference>
<dbReference type="Pfam" id="PF22784">
    <property type="entry name" value="PTP-SAK"/>
    <property type="match status" value="1"/>
</dbReference>
<feature type="domain" description="Tyrosine specific protein phosphatases" evidence="11">
    <location>
        <begin position="102"/>
        <end position="168"/>
    </location>
</feature>
<gene>
    <name evidence="12" type="ORF">DFA_00434</name>
</gene>
<keyword evidence="3" id="KW-0488">Methylation</keyword>
<evidence type="ECO:0000256" key="1">
    <source>
        <dbReference type="ARBA" id="ARBA00009580"/>
    </source>
</evidence>
<dbReference type="EMBL" id="GL883010">
    <property type="protein sequence ID" value="EGG20573.1"/>
    <property type="molecule type" value="Genomic_DNA"/>
</dbReference>
<keyword evidence="7" id="KW-0449">Lipoprotein</keyword>
<dbReference type="OrthoDB" id="5632at2759"/>
<evidence type="ECO:0000313" key="13">
    <source>
        <dbReference type="Proteomes" id="UP000007797"/>
    </source>
</evidence>
<dbReference type="GeneID" id="14872818"/>
<evidence type="ECO:0000256" key="3">
    <source>
        <dbReference type="ARBA" id="ARBA00022481"/>
    </source>
</evidence>
<dbReference type="InterPro" id="IPR020422">
    <property type="entry name" value="TYR_PHOSPHATASE_DUAL_dom"/>
</dbReference>
<dbReference type="OMA" id="GIEVHSW"/>
<feature type="domain" description="Tyrosine-protein phosphatase" evidence="10">
    <location>
        <begin position="10"/>
        <end position="181"/>
    </location>
</feature>
<comment type="catalytic activity">
    <reaction evidence="9">
        <text>O-phospho-L-tyrosyl-[protein] + H2O = L-tyrosyl-[protein] + phosphate</text>
        <dbReference type="Rhea" id="RHEA:10684"/>
        <dbReference type="Rhea" id="RHEA-COMP:10136"/>
        <dbReference type="Rhea" id="RHEA-COMP:20101"/>
        <dbReference type="ChEBI" id="CHEBI:15377"/>
        <dbReference type="ChEBI" id="CHEBI:43474"/>
        <dbReference type="ChEBI" id="CHEBI:46858"/>
        <dbReference type="ChEBI" id="CHEBI:61978"/>
        <dbReference type="EC" id="3.1.3.48"/>
    </reaction>
</comment>
<dbReference type="InterPro" id="IPR029021">
    <property type="entry name" value="Prot-tyrosine_phosphatase-like"/>
</dbReference>
<accession>F4PRS4</accession>
<dbReference type="FunFam" id="3.90.190.10:FF:000086">
    <property type="entry name" value="Protein tyrosine phosphatase-like protein"/>
    <property type="match status" value="1"/>
</dbReference>
<evidence type="ECO:0000313" key="12">
    <source>
        <dbReference type="EMBL" id="EGG20573.1"/>
    </source>
</evidence>
<dbReference type="PANTHER" id="PTHR23339">
    <property type="entry name" value="TYROSINE SPECIFIC PROTEIN PHOSPHATASE AND DUAL SPECIFICITY PROTEIN PHOSPHATASE"/>
    <property type="match status" value="1"/>
</dbReference>
<dbReference type="CDD" id="cd14500">
    <property type="entry name" value="PTP-IVa"/>
    <property type="match status" value="1"/>
</dbReference>
<comment type="similarity">
    <text evidence="1">Belongs to the protein-tyrosine phosphatase family.</text>
</comment>
<dbReference type="SUPFAM" id="SSF52799">
    <property type="entry name" value="(Phosphotyrosine protein) phosphatases II"/>
    <property type="match status" value="1"/>
</dbReference>
<keyword evidence="4" id="KW-0378">Hydrolase</keyword>
<dbReference type="PROSITE" id="PS50056">
    <property type="entry name" value="TYR_PHOSPHATASE_2"/>
    <property type="match status" value="1"/>
</dbReference>
<dbReference type="RefSeq" id="XP_004358423.1">
    <property type="nucleotide sequence ID" value="XM_004358366.1"/>
</dbReference>
<evidence type="ECO:0000256" key="2">
    <source>
        <dbReference type="ARBA" id="ARBA00013064"/>
    </source>
</evidence>
<protein>
    <recommendedName>
        <fullName evidence="2">protein-tyrosine-phosphatase</fullName>
        <ecNumber evidence="2">3.1.3.48</ecNumber>
    </recommendedName>
</protein>
<evidence type="ECO:0000259" key="11">
    <source>
        <dbReference type="PROSITE" id="PS50056"/>
    </source>
</evidence>
<dbReference type="STRING" id="1054147.F4PRS4"/>
<sequence>MTGVRSTLPNPASVVESTTHRFLIFDAPNDDNLSLYMPVSLNDTINTINKNKKAQELQRHNIHHLVRACDPTYSTEPLSAIGIQVHDLPFPDGGSPSDAVVDSWLRILKDSYKKDNKETIGVHCVAGLGRAPVLVAIALIESGMNPLQAVDYIREKRRGSINIKQIKYLKEYKSKKKASAAAIAAILLNPNLSSSQQQ</sequence>
<evidence type="ECO:0000256" key="6">
    <source>
        <dbReference type="ARBA" id="ARBA00023157"/>
    </source>
</evidence>
<evidence type="ECO:0000256" key="9">
    <source>
        <dbReference type="ARBA" id="ARBA00051722"/>
    </source>
</evidence>
<evidence type="ECO:0000256" key="7">
    <source>
        <dbReference type="ARBA" id="ARBA00023288"/>
    </source>
</evidence>
<proteinExistence type="inferred from homology"/>